<dbReference type="Gene3D" id="3.30.160.60">
    <property type="entry name" value="Classic Zinc Finger"/>
    <property type="match status" value="1"/>
</dbReference>
<dbReference type="OrthoDB" id="2257100at2759"/>
<feature type="coiled-coil region" evidence="1">
    <location>
        <begin position="23"/>
        <end position="71"/>
    </location>
</feature>
<evidence type="ECO:0000313" key="4">
    <source>
        <dbReference type="Proteomes" id="UP000266673"/>
    </source>
</evidence>
<dbReference type="SUPFAM" id="SSF57959">
    <property type="entry name" value="Leucine zipper domain"/>
    <property type="match status" value="1"/>
</dbReference>
<protein>
    <recommendedName>
        <fullName evidence="2">BZIP domain-containing protein</fullName>
    </recommendedName>
</protein>
<name>A0A397UQC4_9GLOM</name>
<dbReference type="AlphaFoldDB" id="A0A397UQC4"/>
<evidence type="ECO:0000313" key="3">
    <source>
        <dbReference type="EMBL" id="RIB09613.1"/>
    </source>
</evidence>
<comment type="caution">
    <text evidence="3">The sequence shown here is derived from an EMBL/GenBank/DDBJ whole genome shotgun (WGS) entry which is preliminary data.</text>
</comment>
<proteinExistence type="predicted"/>
<evidence type="ECO:0000256" key="1">
    <source>
        <dbReference type="SAM" id="Coils"/>
    </source>
</evidence>
<reference evidence="3 4" key="1">
    <citation type="submission" date="2018-06" db="EMBL/GenBank/DDBJ databases">
        <title>Comparative genomics reveals the genomic features of Rhizophagus irregularis, R. cerebriforme, R. diaphanum and Gigaspora rosea, and their symbiotic lifestyle signature.</title>
        <authorList>
            <person name="Morin E."/>
            <person name="San Clemente H."/>
            <person name="Chen E.C.H."/>
            <person name="De La Providencia I."/>
            <person name="Hainaut M."/>
            <person name="Kuo A."/>
            <person name="Kohler A."/>
            <person name="Murat C."/>
            <person name="Tang N."/>
            <person name="Roy S."/>
            <person name="Loubradou J."/>
            <person name="Henrissat B."/>
            <person name="Grigoriev I.V."/>
            <person name="Corradi N."/>
            <person name="Roux C."/>
            <person name="Martin F.M."/>
        </authorList>
    </citation>
    <scope>NUCLEOTIDE SEQUENCE [LARGE SCALE GENOMIC DNA]</scope>
    <source>
        <strain evidence="3 4">DAOM 194757</strain>
    </source>
</reference>
<accession>A0A397UQC4</accession>
<dbReference type="STRING" id="44941.A0A397UQC4"/>
<feature type="domain" description="BZIP" evidence="2">
    <location>
        <begin position="4"/>
        <end position="56"/>
    </location>
</feature>
<dbReference type="Pfam" id="PF07716">
    <property type="entry name" value="bZIP_2"/>
    <property type="match status" value="1"/>
</dbReference>
<sequence>LAIKRAKNTDAARRSRLRKVMKMESLEKQVNDLKVENSELQTRIAVLESEKKGLEEKNLDKDNRIRLLEQQLTEAHERLI</sequence>
<dbReference type="SMART" id="SM00338">
    <property type="entry name" value="BRLZ"/>
    <property type="match status" value="1"/>
</dbReference>
<feature type="non-terminal residue" evidence="3">
    <location>
        <position position="80"/>
    </location>
</feature>
<dbReference type="CDD" id="cd12193">
    <property type="entry name" value="bZIP_GCN4"/>
    <property type="match status" value="1"/>
</dbReference>
<gene>
    <name evidence="3" type="ORF">C2G38_1946531</name>
</gene>
<organism evidence="3 4">
    <name type="scientific">Gigaspora rosea</name>
    <dbReference type="NCBI Taxonomy" id="44941"/>
    <lineage>
        <taxon>Eukaryota</taxon>
        <taxon>Fungi</taxon>
        <taxon>Fungi incertae sedis</taxon>
        <taxon>Mucoromycota</taxon>
        <taxon>Glomeromycotina</taxon>
        <taxon>Glomeromycetes</taxon>
        <taxon>Diversisporales</taxon>
        <taxon>Gigasporaceae</taxon>
        <taxon>Gigaspora</taxon>
    </lineage>
</organism>
<dbReference type="PROSITE" id="PS00036">
    <property type="entry name" value="BZIP_BASIC"/>
    <property type="match status" value="1"/>
</dbReference>
<dbReference type="GO" id="GO:0003700">
    <property type="term" value="F:DNA-binding transcription factor activity"/>
    <property type="evidence" value="ECO:0007669"/>
    <property type="project" value="InterPro"/>
</dbReference>
<dbReference type="PROSITE" id="PS50217">
    <property type="entry name" value="BZIP"/>
    <property type="match status" value="1"/>
</dbReference>
<keyword evidence="4" id="KW-1185">Reference proteome</keyword>
<dbReference type="InterPro" id="IPR004827">
    <property type="entry name" value="bZIP"/>
</dbReference>
<keyword evidence="1" id="KW-0175">Coiled coil</keyword>
<dbReference type="Proteomes" id="UP000266673">
    <property type="component" value="Unassembled WGS sequence"/>
</dbReference>
<evidence type="ECO:0000259" key="2">
    <source>
        <dbReference type="PROSITE" id="PS50217"/>
    </source>
</evidence>
<feature type="non-terminal residue" evidence="3">
    <location>
        <position position="1"/>
    </location>
</feature>
<dbReference type="InterPro" id="IPR046347">
    <property type="entry name" value="bZIP_sf"/>
</dbReference>
<dbReference type="EMBL" id="QKWP01001352">
    <property type="protein sequence ID" value="RIB09613.1"/>
    <property type="molecule type" value="Genomic_DNA"/>
</dbReference>